<dbReference type="Gene3D" id="3.20.20.190">
    <property type="entry name" value="Phosphatidylinositol (PI) phosphodiesterase"/>
    <property type="match status" value="1"/>
</dbReference>
<evidence type="ECO:0000313" key="9">
    <source>
        <dbReference type="EMBL" id="MBC5727555.1"/>
    </source>
</evidence>
<evidence type="ECO:0000256" key="5">
    <source>
        <dbReference type="ARBA" id="ARBA00030782"/>
    </source>
</evidence>
<dbReference type="EMBL" id="JACOPS010000001">
    <property type="protein sequence ID" value="MBC5727555.1"/>
    <property type="molecule type" value="Genomic_DNA"/>
</dbReference>
<proteinExistence type="predicted"/>
<dbReference type="InterPro" id="IPR017946">
    <property type="entry name" value="PLC-like_Pdiesterase_TIM-brl"/>
</dbReference>
<dbReference type="InterPro" id="IPR051057">
    <property type="entry name" value="PI-PLC_domain"/>
</dbReference>
<dbReference type="SMART" id="SM00148">
    <property type="entry name" value="PLCXc"/>
    <property type="match status" value="1"/>
</dbReference>
<sequence length="1594" mass="175631">MNKAIRLTKSFTALLLTAIITLGTFAVTANAAELKSMDASKSAKFDTAKLYYIYLNLPDNDTDKPLARNEFRWNINGTGYGANVAHLDYLGGKQCKMKLQQKDDYYGIKCDDFKKWLDVEHKKSEVGNVIHQWDDTLKNDNQYFRFEPVPNKADTYYIIAKITDQKNNNLYVGTENNAYKQESKIALTSKKTEWVVRATDDVSENFGEQQIPGGDSNKIRPQENAPVFMLYPKDYISDVNVNNDAKVEGNCLQLYYTGTTPKITAEWVSSRRAYRLRSYDINENVPYNIYDPSLSYDAVWDVDGTNNPDKAVIHVWENLGDNHLSQLWRFIPVDSEANVYYIYNVGNKLYLSIEGYENKNDNNDVKLILSKKAFKWDLKFLNMNSLNSYTAEDVKNKTDKSYAINSGNWMSHLPDDMYLSEVNMPGTHDTGATYMTDVAEQLSIVCCQRLYPDEQLNSGVRAWDIRINRKESINENSNPTIIHGENFYTCHNRDGSDMTLRNIMDTAKDFLKEHPYETVVMTLKGDSNGSDEIIGDIVLKQYLNNKNYPIYKPQKGGSEYSPKLKDVRGKIVFIRRLDFSDSYIKKAESKDLGFSVMDAFGMDASRWDDNDYSLNKNAVRVGNSNIYVQDNYGERDADTKLLYFYSTISDATKNKYTEQGNYLFNYSGAKDNINQPRIVNRSLMEDSFLSQPATSSAIQSIGFVMANYIDAKLSERIYMTNFVSQHTHTYNEKGFCTICGQYQPAVYNKSTDVYTINNAGQLFWFSSLVNGDHSYADFDKQNAGANAELAANIDLENKEWAPVNNYKGNFNGKGHSILNLNISKASDYTGLFGSVNDGSVSDITVYGDITVKNSASHIGGVVGYINLGSVKNVVSYVNINNDKYGSQVTHAGGIIGSVGNDKTDIEKCMYYGSIHLNNSSDCIGGVIAYSNGGARVKNCANSGTVTATQSGAYVGGILGYLNNTNPTIENCYNYTKISDNDSGRHCGAIIGWARNFNKSNIANNYYNKDTGNTPFGTDSKLGLSANEKTISEFKCGEVAFKLNNGVTDGTQAWYQNIDNGLTPDDYPVFNGGTVYYADFDNTYSNFERTPDEFDKDDDGRFIIKTYSDLVKLSQVVRTDYKRYGDKNYILVNNIYADENSSWAQGIGSVAENKPFNGTFDGNGYSIGALNISTGEYGGLFEFIGEKGIVKDLFVYDCDFKGSAKTGGGIAAVNDGVIDHCVSGINAVSGTIFIKNLKINASDLNSILNADVCGGVAGINNGKITGTRNCSIVKGNECGGISAINTGEIYGCANTGKTGLDTSTVAGGLVGRNSGKIESSYNCGNVLCKINSAKGSIVGLNGVAGTDGVTVKNVFYTAQNSLNAVGTDSQAKADSTNIAYERTVEMASASLADKLNSVTDDSINFICSDFNRGYPYIKGNFLKYSVKSVGSGITLSGNMHSSLNVSYTAYSTDDEQYKKFESLIKDGKILDFYKGTLSDNNGNSAFAEFWCDNNLKLTLPVSGKNVSLAVLDGDGGIKYIKPDSFENGKAVFTLSQPTDFALVETSSSGGNNTGNTQIDNTTIKTGATVIYTISFTAIIALLAFAVLKKRGRIEK</sequence>
<reference evidence="9 10" key="1">
    <citation type="submission" date="2020-08" db="EMBL/GenBank/DDBJ databases">
        <title>Genome public.</title>
        <authorList>
            <person name="Liu C."/>
            <person name="Sun Q."/>
        </authorList>
    </citation>
    <scope>NUCLEOTIDE SEQUENCE [LARGE SCALE GENOMIC DNA]</scope>
    <source>
        <strain evidence="9 10">NSJ-71</strain>
    </source>
</reference>
<keyword evidence="6" id="KW-0472">Membrane</keyword>
<keyword evidence="10" id="KW-1185">Reference proteome</keyword>
<keyword evidence="6" id="KW-0812">Transmembrane</keyword>
<protein>
    <recommendedName>
        <fullName evidence="3">1-phosphatidylinositol phosphodiesterase</fullName>
        <ecNumber evidence="2">4.6.1.13</ecNumber>
    </recommendedName>
    <alternativeName>
        <fullName evidence="4">Phosphatidylinositol diacylglycerol-lyase</fullName>
    </alternativeName>
    <alternativeName>
        <fullName evidence="5">Phosphatidylinositol-specific phospholipase C</fullName>
    </alternativeName>
</protein>
<accession>A0ABR7HJ54</accession>
<evidence type="ECO:0000256" key="6">
    <source>
        <dbReference type="SAM" id="Phobius"/>
    </source>
</evidence>
<evidence type="ECO:0000256" key="3">
    <source>
        <dbReference type="ARBA" id="ARBA00019758"/>
    </source>
</evidence>
<comment type="catalytic activity">
    <reaction evidence="1">
        <text>a 1,2-diacyl-sn-glycero-3-phospho-(1D-myo-inositol) = 1D-myo-inositol 1,2-cyclic phosphate + a 1,2-diacyl-sn-glycerol</text>
        <dbReference type="Rhea" id="RHEA:17093"/>
        <dbReference type="ChEBI" id="CHEBI:17815"/>
        <dbReference type="ChEBI" id="CHEBI:57880"/>
        <dbReference type="ChEBI" id="CHEBI:58484"/>
        <dbReference type="EC" id="4.6.1.13"/>
    </reaction>
</comment>
<name>A0ABR7HJ54_9FIRM</name>
<dbReference type="RefSeq" id="WP_186934840.1">
    <property type="nucleotide sequence ID" value="NZ_JACOPS010000001.1"/>
</dbReference>
<evidence type="ECO:0000256" key="4">
    <source>
        <dbReference type="ARBA" id="ARBA00030474"/>
    </source>
</evidence>
<dbReference type="Gene3D" id="2.160.20.110">
    <property type="match status" value="2"/>
</dbReference>
<evidence type="ECO:0000256" key="1">
    <source>
        <dbReference type="ARBA" id="ARBA00001316"/>
    </source>
</evidence>
<dbReference type="PANTHER" id="PTHR13593:SF113">
    <property type="entry name" value="SI:DKEY-266F7.9"/>
    <property type="match status" value="1"/>
</dbReference>
<dbReference type="InterPro" id="IPR035992">
    <property type="entry name" value="Ricin_B-like_lectins"/>
</dbReference>
<keyword evidence="6" id="KW-1133">Transmembrane helix</keyword>
<dbReference type="SUPFAM" id="SSF50370">
    <property type="entry name" value="Ricin B-like lectins"/>
    <property type="match status" value="2"/>
</dbReference>
<dbReference type="InterPro" id="IPR000909">
    <property type="entry name" value="PLipase_C_PInositol-sp_X_dom"/>
</dbReference>
<feature type="signal peptide" evidence="7">
    <location>
        <begin position="1"/>
        <end position="31"/>
    </location>
</feature>
<dbReference type="Gene3D" id="2.80.10.50">
    <property type="match status" value="2"/>
</dbReference>
<organism evidence="9 10">
    <name type="scientific">Ruminococcus intestinalis</name>
    <dbReference type="NCBI Taxonomy" id="2763066"/>
    <lineage>
        <taxon>Bacteria</taxon>
        <taxon>Bacillati</taxon>
        <taxon>Bacillota</taxon>
        <taxon>Clostridia</taxon>
        <taxon>Eubacteriales</taxon>
        <taxon>Oscillospiraceae</taxon>
        <taxon>Ruminococcus</taxon>
    </lineage>
</organism>
<dbReference type="Proteomes" id="UP000636755">
    <property type="component" value="Unassembled WGS sequence"/>
</dbReference>
<dbReference type="Pfam" id="PF00388">
    <property type="entry name" value="PI-PLC-X"/>
    <property type="match status" value="1"/>
</dbReference>
<evidence type="ECO:0000256" key="7">
    <source>
        <dbReference type="SAM" id="SignalP"/>
    </source>
</evidence>
<keyword evidence="7" id="KW-0732">Signal</keyword>
<comment type="caution">
    <text evidence="9">The sequence shown here is derived from an EMBL/GenBank/DDBJ whole genome shotgun (WGS) entry which is preliminary data.</text>
</comment>
<gene>
    <name evidence="9" type="ORF">H8R91_03210</name>
</gene>
<feature type="transmembrane region" description="Helical" evidence="6">
    <location>
        <begin position="1568"/>
        <end position="1586"/>
    </location>
</feature>
<evidence type="ECO:0000259" key="8">
    <source>
        <dbReference type="SMART" id="SM00148"/>
    </source>
</evidence>
<evidence type="ECO:0000313" key="10">
    <source>
        <dbReference type="Proteomes" id="UP000636755"/>
    </source>
</evidence>
<dbReference type="CDD" id="cd00161">
    <property type="entry name" value="beta-trefoil_Ricin-like"/>
    <property type="match status" value="1"/>
</dbReference>
<dbReference type="EC" id="4.6.1.13" evidence="2"/>
<evidence type="ECO:0000256" key="2">
    <source>
        <dbReference type="ARBA" id="ARBA00012581"/>
    </source>
</evidence>
<dbReference type="PROSITE" id="PS50007">
    <property type="entry name" value="PIPLC_X_DOMAIN"/>
    <property type="match status" value="1"/>
</dbReference>
<dbReference type="PANTHER" id="PTHR13593">
    <property type="match status" value="1"/>
</dbReference>
<feature type="domain" description="Phosphatidylinositol-specific phospholipase C X" evidence="8">
    <location>
        <begin position="415"/>
        <end position="576"/>
    </location>
</feature>
<feature type="chain" id="PRO_5046107898" description="1-phosphatidylinositol phosphodiesterase" evidence="7">
    <location>
        <begin position="32"/>
        <end position="1594"/>
    </location>
</feature>
<dbReference type="SUPFAM" id="SSF51695">
    <property type="entry name" value="PLC-like phosphodiesterases"/>
    <property type="match status" value="1"/>
</dbReference>